<dbReference type="PANTHER" id="PTHR35342">
    <property type="entry name" value="TRICARBOXYLIC TRANSPORT PROTEIN"/>
    <property type="match status" value="1"/>
</dbReference>
<evidence type="ECO:0000256" key="1">
    <source>
        <dbReference type="SAM" id="Phobius"/>
    </source>
</evidence>
<dbReference type="EMBL" id="BAABKI010000018">
    <property type="protein sequence ID" value="GAA5174680.1"/>
    <property type="molecule type" value="Genomic_DNA"/>
</dbReference>
<name>A0ABP9RDJ0_9GAMM</name>
<keyword evidence="4" id="KW-1185">Reference proteome</keyword>
<keyword evidence="1" id="KW-0812">Transmembrane</keyword>
<feature type="transmembrane region" description="Helical" evidence="1">
    <location>
        <begin position="104"/>
        <end position="130"/>
    </location>
</feature>
<evidence type="ECO:0000313" key="3">
    <source>
        <dbReference type="EMBL" id="GAA5174680.1"/>
    </source>
</evidence>
<feature type="transmembrane region" description="Helical" evidence="1">
    <location>
        <begin position="168"/>
        <end position="189"/>
    </location>
</feature>
<keyword evidence="1" id="KW-1133">Transmembrane helix</keyword>
<dbReference type="InterPro" id="IPR002823">
    <property type="entry name" value="DUF112_TM"/>
</dbReference>
<accession>A0ABP9RDJ0</accession>
<feature type="transmembrane region" description="Helical" evidence="1">
    <location>
        <begin position="201"/>
        <end position="222"/>
    </location>
</feature>
<protein>
    <recommendedName>
        <fullName evidence="2">DUF112 domain-containing protein</fullName>
    </recommendedName>
</protein>
<feature type="domain" description="DUF112" evidence="2">
    <location>
        <begin position="18"/>
        <end position="435"/>
    </location>
</feature>
<keyword evidence="1" id="KW-0472">Membrane</keyword>
<organism evidence="3 4">
    <name type="scientific">Modicisalibacter zincidurans</name>
    <dbReference type="NCBI Taxonomy" id="1178777"/>
    <lineage>
        <taxon>Bacteria</taxon>
        <taxon>Pseudomonadati</taxon>
        <taxon>Pseudomonadota</taxon>
        <taxon>Gammaproteobacteria</taxon>
        <taxon>Oceanospirillales</taxon>
        <taxon>Halomonadaceae</taxon>
        <taxon>Modicisalibacter</taxon>
    </lineage>
</organism>
<dbReference type="RefSeq" id="WP_031383349.1">
    <property type="nucleotide sequence ID" value="NZ_BAABKI010000018.1"/>
</dbReference>
<evidence type="ECO:0000259" key="2">
    <source>
        <dbReference type="Pfam" id="PF01970"/>
    </source>
</evidence>
<comment type="caution">
    <text evidence="3">The sequence shown here is derived from an EMBL/GenBank/DDBJ whole genome shotgun (WGS) entry which is preliminary data.</text>
</comment>
<proteinExistence type="predicted"/>
<sequence length="492" mass="51323">MFEAALEALSIVLDPSRLMFMLLGVSVGLIVGILPGLGGVVGMSLLLPFVYGMDTYAAIAMLIGMAAVIATADTFPSVLIGVPGSAGSQATVLDGYPLAQQGRAGLALSAAFSASLIGGLIGALVLFMILPVARPVILSFRSPHLFMLTVLGLCVVGLLAGKYPFRGILATLFGILIAMLGSAPASVTFRFVGDSTYLMDGIPLAILAMGLFAVPEIIDLLAENRAVSKVKTLSEGWRAGIKATFTHRWLVLRSSALGVAVGAIPGLGGSVVDWLSYGQAMHTTKDKSRFGQGEIRGVIAPESSNNAKEGGALIPTLLFGIPGSGTTAVLLGGLILLGIQPGPSMLTSNLPVTLTVVWTLALANVVGALACFLLSRPIARLSMIPASKFAPFLIIVMMVGAYQNTRHWGDLVAFLVVGLIGWLLKTYDWPRAPVLIGFVLAPSIERYLTISASRYGWSWLADPIVIAIGLVSIAVVVAGVRVKGKSQTREAS</sequence>
<reference evidence="4" key="1">
    <citation type="journal article" date="2019" name="Int. J. Syst. Evol. Microbiol.">
        <title>The Global Catalogue of Microorganisms (GCM) 10K type strain sequencing project: providing services to taxonomists for standard genome sequencing and annotation.</title>
        <authorList>
            <consortium name="The Broad Institute Genomics Platform"/>
            <consortium name="The Broad Institute Genome Sequencing Center for Infectious Disease"/>
            <person name="Wu L."/>
            <person name="Ma J."/>
        </authorList>
    </citation>
    <scope>NUCLEOTIDE SEQUENCE [LARGE SCALE GENOMIC DNA]</scope>
    <source>
        <strain evidence="4">JCM 18472</strain>
    </source>
</reference>
<dbReference type="PANTHER" id="PTHR35342:SF5">
    <property type="entry name" value="TRICARBOXYLIC TRANSPORT PROTEIN"/>
    <property type="match status" value="1"/>
</dbReference>
<feature type="transmembrane region" description="Helical" evidence="1">
    <location>
        <begin position="317"/>
        <end position="339"/>
    </location>
</feature>
<dbReference type="Pfam" id="PF01970">
    <property type="entry name" value="TctA"/>
    <property type="match status" value="1"/>
</dbReference>
<evidence type="ECO:0000313" key="4">
    <source>
        <dbReference type="Proteomes" id="UP001500074"/>
    </source>
</evidence>
<feature type="transmembrane region" description="Helical" evidence="1">
    <location>
        <begin position="456"/>
        <end position="480"/>
    </location>
</feature>
<feature type="transmembrane region" description="Helical" evidence="1">
    <location>
        <begin position="386"/>
        <end position="402"/>
    </location>
</feature>
<feature type="transmembrane region" description="Helical" evidence="1">
    <location>
        <begin position="408"/>
        <end position="425"/>
    </location>
</feature>
<feature type="transmembrane region" description="Helical" evidence="1">
    <location>
        <begin position="20"/>
        <end position="50"/>
    </location>
</feature>
<dbReference type="Proteomes" id="UP001500074">
    <property type="component" value="Unassembled WGS sequence"/>
</dbReference>
<feature type="transmembrane region" description="Helical" evidence="1">
    <location>
        <begin position="142"/>
        <end position="161"/>
    </location>
</feature>
<feature type="transmembrane region" description="Helical" evidence="1">
    <location>
        <begin position="56"/>
        <end position="83"/>
    </location>
</feature>
<gene>
    <name evidence="3" type="ORF">GCM10023342_16220</name>
</gene>
<feature type="transmembrane region" description="Helical" evidence="1">
    <location>
        <begin position="351"/>
        <end position="374"/>
    </location>
</feature>